<feature type="compositionally biased region" description="Basic and acidic residues" evidence="1">
    <location>
        <begin position="94"/>
        <end position="103"/>
    </location>
</feature>
<evidence type="ECO:0000313" key="3">
    <source>
        <dbReference type="Proteomes" id="UP000218811"/>
    </source>
</evidence>
<feature type="region of interest" description="Disordered" evidence="1">
    <location>
        <begin position="56"/>
        <end position="123"/>
    </location>
</feature>
<dbReference type="AlphaFoldDB" id="A0A2H3JIB7"/>
<protein>
    <submittedName>
        <fullName evidence="2">Uncharacterized protein</fullName>
    </submittedName>
</protein>
<dbReference type="Proteomes" id="UP000218811">
    <property type="component" value="Unassembled WGS sequence"/>
</dbReference>
<feature type="region of interest" description="Disordered" evidence="1">
    <location>
        <begin position="423"/>
        <end position="451"/>
    </location>
</feature>
<feature type="compositionally biased region" description="Polar residues" evidence="1">
    <location>
        <begin position="71"/>
        <end position="93"/>
    </location>
</feature>
<keyword evidence="3" id="KW-1185">Reference proteome</keyword>
<evidence type="ECO:0000256" key="1">
    <source>
        <dbReference type="SAM" id="MobiDB-lite"/>
    </source>
</evidence>
<name>A0A2H3JIB7_WOLCO</name>
<feature type="region of interest" description="Disordered" evidence="1">
    <location>
        <begin position="149"/>
        <end position="172"/>
    </location>
</feature>
<feature type="compositionally biased region" description="Low complexity" evidence="1">
    <location>
        <begin position="423"/>
        <end position="443"/>
    </location>
</feature>
<feature type="compositionally biased region" description="Polar residues" evidence="1">
    <location>
        <begin position="149"/>
        <end position="167"/>
    </location>
</feature>
<feature type="region of interest" description="Disordered" evidence="1">
    <location>
        <begin position="1"/>
        <end position="20"/>
    </location>
</feature>
<sequence length="470" mass="51414">MRVDAPPATTFYPWIGGRRNVPEDTDHVQWQATQSASEDLQALLAEAARKRQSRGFEDIFPASRKPDGTPCQVTPSVSRSNVHKPTSSQSFIRTRSEYRKMRPYESGQASGSHSSEYLTHSPDPDVLHKLLRKVASESHKYASDLTKYTTRQGGSQQTGSSMRNSTCDDAPRARPQVLERQKLVSDSADSHAASRLLMTGGDCESTADTRENIIPEVSASPADPTDVSMRPHDEDILTYMDPSPLAVTCAKSNPNATVTGTSRHNRQEDVLSELFESDRDTISTGKATQTKVPSFTEVMEHYDREPSGSRAPFTRLQEQVTLPAGPLPLKPLSPITPLSQHSNSQSLATRRRALGMRPARYGLSSQLALSQALPTKQKPFKPPLLRTQPAKVLQLFDDVFYASMETAVDTTKPANAVTALPSLSSVARSPSPSPPAEADSSFSDIPLPWSGPEFEQEFENVCGLSQVPPS</sequence>
<organism evidence="2 3">
    <name type="scientific">Wolfiporia cocos (strain MD-104)</name>
    <name type="common">Brown rot fungus</name>
    <dbReference type="NCBI Taxonomy" id="742152"/>
    <lineage>
        <taxon>Eukaryota</taxon>
        <taxon>Fungi</taxon>
        <taxon>Dikarya</taxon>
        <taxon>Basidiomycota</taxon>
        <taxon>Agaricomycotina</taxon>
        <taxon>Agaricomycetes</taxon>
        <taxon>Polyporales</taxon>
        <taxon>Phaeolaceae</taxon>
        <taxon>Wolfiporia</taxon>
    </lineage>
</organism>
<reference evidence="2 3" key="1">
    <citation type="journal article" date="2012" name="Science">
        <title>The Paleozoic origin of enzymatic lignin decomposition reconstructed from 31 fungal genomes.</title>
        <authorList>
            <person name="Floudas D."/>
            <person name="Binder M."/>
            <person name="Riley R."/>
            <person name="Barry K."/>
            <person name="Blanchette R.A."/>
            <person name="Henrissat B."/>
            <person name="Martinez A.T."/>
            <person name="Otillar R."/>
            <person name="Spatafora J.W."/>
            <person name="Yadav J.S."/>
            <person name="Aerts A."/>
            <person name="Benoit I."/>
            <person name="Boyd A."/>
            <person name="Carlson A."/>
            <person name="Copeland A."/>
            <person name="Coutinho P.M."/>
            <person name="de Vries R.P."/>
            <person name="Ferreira P."/>
            <person name="Findley K."/>
            <person name="Foster B."/>
            <person name="Gaskell J."/>
            <person name="Glotzer D."/>
            <person name="Gorecki P."/>
            <person name="Heitman J."/>
            <person name="Hesse C."/>
            <person name="Hori C."/>
            <person name="Igarashi K."/>
            <person name="Jurgens J.A."/>
            <person name="Kallen N."/>
            <person name="Kersten P."/>
            <person name="Kohler A."/>
            <person name="Kuees U."/>
            <person name="Kumar T.K.A."/>
            <person name="Kuo A."/>
            <person name="LaButti K."/>
            <person name="Larrondo L.F."/>
            <person name="Lindquist E."/>
            <person name="Ling A."/>
            <person name="Lombard V."/>
            <person name="Lucas S."/>
            <person name="Lundell T."/>
            <person name="Martin R."/>
            <person name="McLaughlin D.J."/>
            <person name="Morgenstern I."/>
            <person name="Morin E."/>
            <person name="Murat C."/>
            <person name="Nagy L.G."/>
            <person name="Nolan M."/>
            <person name="Ohm R.A."/>
            <person name="Patyshakuliyeva A."/>
            <person name="Rokas A."/>
            <person name="Ruiz-Duenas F.J."/>
            <person name="Sabat G."/>
            <person name="Salamov A."/>
            <person name="Samejima M."/>
            <person name="Schmutz J."/>
            <person name="Slot J.C."/>
            <person name="St John F."/>
            <person name="Stenlid J."/>
            <person name="Sun H."/>
            <person name="Sun S."/>
            <person name="Syed K."/>
            <person name="Tsang A."/>
            <person name="Wiebenga A."/>
            <person name="Young D."/>
            <person name="Pisabarro A."/>
            <person name="Eastwood D.C."/>
            <person name="Martin F."/>
            <person name="Cullen D."/>
            <person name="Grigoriev I.V."/>
            <person name="Hibbett D.S."/>
        </authorList>
    </citation>
    <scope>NUCLEOTIDE SEQUENCE [LARGE SCALE GENOMIC DNA]</scope>
    <source>
        <strain evidence="2 3">MD-104</strain>
    </source>
</reference>
<evidence type="ECO:0000313" key="2">
    <source>
        <dbReference type="EMBL" id="PCH41922.1"/>
    </source>
</evidence>
<gene>
    <name evidence="2" type="ORF">WOLCODRAFT_143793</name>
</gene>
<feature type="compositionally biased region" description="Polar residues" evidence="1">
    <location>
        <begin position="107"/>
        <end position="118"/>
    </location>
</feature>
<dbReference type="OMA" id="HAHANQR"/>
<dbReference type="EMBL" id="KB468124">
    <property type="protein sequence ID" value="PCH41922.1"/>
    <property type="molecule type" value="Genomic_DNA"/>
</dbReference>
<proteinExistence type="predicted"/>
<accession>A0A2H3JIB7</accession>